<dbReference type="InterPro" id="IPR021647">
    <property type="entry name" value="CusF_Ec"/>
</dbReference>
<protein>
    <submittedName>
        <fullName evidence="2">Copper-binding protein</fullName>
    </submittedName>
</protein>
<evidence type="ECO:0000256" key="1">
    <source>
        <dbReference type="SAM" id="SignalP"/>
    </source>
</evidence>
<proteinExistence type="predicted"/>
<dbReference type="InterPro" id="IPR042230">
    <property type="entry name" value="CusF_sf"/>
</dbReference>
<dbReference type="AlphaFoldDB" id="A0A848FFN4"/>
<sequence length="115" mass="11940">MKKVAAAAMALALACGPTAVFAQSQMDGMKGMPMDKMGSDAKGAVHKAKGTVTRVDAKAGVVTLAHGPVPSLNWPPMNMGFKVTDQALLGKVAEGQSVEFEFVQSGKDYVITSVK</sequence>
<evidence type="ECO:0000313" key="2">
    <source>
        <dbReference type="EMBL" id="NML16960.1"/>
    </source>
</evidence>
<dbReference type="RefSeq" id="WP_169161866.1">
    <property type="nucleotide sequence ID" value="NZ_JABBFW010000014.1"/>
</dbReference>
<dbReference type="Gene3D" id="2.40.50.320">
    <property type="entry name" value="Copper binding periplasmic protein CusF"/>
    <property type="match status" value="1"/>
</dbReference>
<keyword evidence="1" id="KW-0732">Signal</keyword>
<feature type="signal peptide" evidence="1">
    <location>
        <begin position="1"/>
        <end position="22"/>
    </location>
</feature>
<reference evidence="2 3" key="1">
    <citation type="submission" date="2020-04" db="EMBL/GenBank/DDBJ databases">
        <title>Azohydromonas sp. isolated from soil.</title>
        <authorList>
            <person name="Dahal R.H."/>
        </authorList>
    </citation>
    <scope>NUCLEOTIDE SEQUENCE [LARGE SCALE GENOMIC DNA]</scope>
    <source>
        <strain evidence="2 3">G-1-1-14</strain>
    </source>
</reference>
<gene>
    <name evidence="2" type="ORF">HHL10_18420</name>
</gene>
<dbReference type="PROSITE" id="PS51257">
    <property type="entry name" value="PROKAR_LIPOPROTEIN"/>
    <property type="match status" value="1"/>
</dbReference>
<dbReference type="Proteomes" id="UP000574067">
    <property type="component" value="Unassembled WGS sequence"/>
</dbReference>
<keyword evidence="3" id="KW-1185">Reference proteome</keyword>
<name>A0A848FFN4_9BURK</name>
<evidence type="ECO:0000313" key="3">
    <source>
        <dbReference type="Proteomes" id="UP000574067"/>
    </source>
</evidence>
<accession>A0A848FFN4</accession>
<organism evidence="2 3">
    <name type="scientific">Azohydromonas caseinilytica</name>
    <dbReference type="NCBI Taxonomy" id="2728836"/>
    <lineage>
        <taxon>Bacteria</taxon>
        <taxon>Pseudomonadati</taxon>
        <taxon>Pseudomonadota</taxon>
        <taxon>Betaproteobacteria</taxon>
        <taxon>Burkholderiales</taxon>
        <taxon>Sphaerotilaceae</taxon>
        <taxon>Azohydromonas</taxon>
    </lineage>
</organism>
<dbReference type="Pfam" id="PF11604">
    <property type="entry name" value="CusF_Ec"/>
    <property type="match status" value="1"/>
</dbReference>
<feature type="chain" id="PRO_5032591518" evidence="1">
    <location>
        <begin position="23"/>
        <end position="115"/>
    </location>
</feature>
<comment type="caution">
    <text evidence="2">The sequence shown here is derived from an EMBL/GenBank/DDBJ whole genome shotgun (WGS) entry which is preliminary data.</text>
</comment>
<dbReference type="EMBL" id="JABBFW010000014">
    <property type="protein sequence ID" value="NML16960.1"/>
    <property type="molecule type" value="Genomic_DNA"/>
</dbReference>